<gene>
    <name evidence="10" type="primary">LOC112691805</name>
</gene>
<keyword evidence="4" id="KW-0325">Glycoprotein</keyword>
<dbReference type="InterPro" id="IPR057724">
    <property type="entry name" value="TCTN1-3_N"/>
</dbReference>
<dbReference type="GO" id="GO:0035869">
    <property type="term" value="C:ciliary transition zone"/>
    <property type="evidence" value="ECO:0007669"/>
    <property type="project" value="TreeGrafter"/>
</dbReference>
<dbReference type="Pfam" id="PF25752">
    <property type="entry name" value="DUF1619_N"/>
    <property type="match status" value="1"/>
</dbReference>
<evidence type="ECO:0000313" key="9">
    <source>
        <dbReference type="Proteomes" id="UP000694846"/>
    </source>
</evidence>
<evidence type="ECO:0000256" key="6">
    <source>
        <dbReference type="SAM" id="SignalP"/>
    </source>
</evidence>
<dbReference type="OrthoDB" id="184109at2759"/>
<evidence type="ECO:0000313" key="10">
    <source>
        <dbReference type="RefSeq" id="XP_025421992.1"/>
    </source>
</evidence>
<dbReference type="PANTHER" id="PTHR14611:SF2">
    <property type="entry name" value="TECTONIC"/>
    <property type="match status" value="1"/>
</dbReference>
<evidence type="ECO:0000256" key="3">
    <source>
        <dbReference type="ARBA" id="ARBA00022794"/>
    </source>
</evidence>
<protein>
    <submittedName>
        <fullName evidence="10">Tectonic-3-like</fullName>
    </submittedName>
</protein>
<sequence length="632" mass="69268">MMVGRRRHVVTVFTVALVVVVFFGVSASSQNAKDCAADKTCTEDPKRTMTTTIEPKKASTTTTTTMDPKKSSTTTSTMDPKKATTTITIEPKKVTTTANPKKAGTTITAKSTLKTPAAVFSTGSDGDGVLHHYNTSGRDSDYKSADLKEIVVLDVPATADADKTVDGLGNATVSAPGAVGVKPDVNTSTEMTSSTTVTSASKTTVATLTNNSIAANSTTTESTTVSQLNIGVVRFVDHVYCACDLIYYSCDINCCCDADCTNHDLKTFTMCSDQVKSDAIKHESILFDSSLFYVVIDNVPSDYFYPERDAIQSESRIGASLRDRDVFTWYDENSGRSIALSSRMDSVYNSYDLTYKSLRWMYTVVSGINSSETKTFSLKNSALNSLCSVEQPVEYLVTTNTSCQLFVPILKDVCNNRSWLSYERHFSEKGLFKAVQPIYSGDKKTERFGLVAIRATAHHHCASATGSPYDCHVHKAEGDGDDNFRPRHHPVYVDGVCHRAVDAIEYRVTHNGTGGVRKLDVYFYHRDVTDSGRPMHLGQTFHVRFSWATAGAREPYARSGKPGYATGSPVLVTEGLTSPRPRPMDLPEPDAYGACDRADFAPGRHRPRLSSVRFELDLFLANFIFEKNDSRV</sequence>
<feature type="signal peptide" evidence="6">
    <location>
        <begin position="1"/>
        <end position="27"/>
    </location>
</feature>
<evidence type="ECO:0000256" key="5">
    <source>
        <dbReference type="SAM" id="MobiDB-lite"/>
    </source>
</evidence>
<feature type="domain" description="Tectonic-1-3 N-terminal" evidence="8">
    <location>
        <begin position="223"/>
        <end position="279"/>
    </location>
</feature>
<feature type="domain" description="Tectonic-1-3" evidence="7">
    <location>
        <begin position="369"/>
        <end position="545"/>
    </location>
</feature>
<evidence type="ECO:0000256" key="1">
    <source>
        <dbReference type="ARBA" id="ARBA00007633"/>
    </source>
</evidence>
<dbReference type="GeneID" id="112691805"/>
<reference evidence="10" key="1">
    <citation type="submission" date="2025-08" db="UniProtKB">
        <authorList>
            <consortium name="RefSeq"/>
        </authorList>
    </citation>
    <scope>IDENTIFICATION</scope>
    <source>
        <tissue evidence="10">Whole body</tissue>
    </source>
</reference>
<accession>A0A8B8GHF0</accession>
<evidence type="ECO:0000256" key="2">
    <source>
        <dbReference type="ARBA" id="ARBA00022729"/>
    </source>
</evidence>
<keyword evidence="3" id="KW-0970">Cilium biogenesis/degradation</keyword>
<dbReference type="AlphaFoldDB" id="A0A8B8GHF0"/>
<evidence type="ECO:0000256" key="4">
    <source>
        <dbReference type="ARBA" id="ARBA00023180"/>
    </source>
</evidence>
<dbReference type="PANTHER" id="PTHR14611">
    <property type="entry name" value="TECTONIC FAMILY MEMBER"/>
    <property type="match status" value="1"/>
</dbReference>
<dbReference type="Pfam" id="PF07773">
    <property type="entry name" value="TCTN_DUF1619"/>
    <property type="match status" value="1"/>
</dbReference>
<keyword evidence="2 6" id="KW-0732">Signal</keyword>
<evidence type="ECO:0000259" key="8">
    <source>
        <dbReference type="Pfam" id="PF25752"/>
    </source>
</evidence>
<dbReference type="GO" id="GO:0060271">
    <property type="term" value="P:cilium assembly"/>
    <property type="evidence" value="ECO:0007669"/>
    <property type="project" value="TreeGrafter"/>
</dbReference>
<feature type="compositionally biased region" description="Low complexity" evidence="5">
    <location>
        <begin position="50"/>
        <end position="78"/>
    </location>
</feature>
<proteinExistence type="inferred from homology"/>
<evidence type="ECO:0000259" key="7">
    <source>
        <dbReference type="Pfam" id="PF07773"/>
    </source>
</evidence>
<organism evidence="9 10">
    <name type="scientific">Sipha flava</name>
    <name type="common">yellow sugarcane aphid</name>
    <dbReference type="NCBI Taxonomy" id="143950"/>
    <lineage>
        <taxon>Eukaryota</taxon>
        <taxon>Metazoa</taxon>
        <taxon>Ecdysozoa</taxon>
        <taxon>Arthropoda</taxon>
        <taxon>Hexapoda</taxon>
        <taxon>Insecta</taxon>
        <taxon>Pterygota</taxon>
        <taxon>Neoptera</taxon>
        <taxon>Paraneoptera</taxon>
        <taxon>Hemiptera</taxon>
        <taxon>Sternorrhyncha</taxon>
        <taxon>Aphidomorpha</taxon>
        <taxon>Aphidoidea</taxon>
        <taxon>Aphididae</taxon>
        <taxon>Sipha</taxon>
    </lineage>
</organism>
<name>A0A8B8GHF0_9HEMI</name>
<keyword evidence="9" id="KW-1185">Reference proteome</keyword>
<feature type="chain" id="PRO_5034328166" evidence="6">
    <location>
        <begin position="28"/>
        <end position="632"/>
    </location>
</feature>
<dbReference type="InterPro" id="IPR011677">
    <property type="entry name" value="TCTN1-3_dom"/>
</dbReference>
<comment type="similarity">
    <text evidence="1">Belongs to the tectonic family.</text>
</comment>
<dbReference type="InterPro" id="IPR040354">
    <property type="entry name" value="TCTN1-3"/>
</dbReference>
<dbReference type="RefSeq" id="XP_025421992.1">
    <property type="nucleotide sequence ID" value="XM_025566207.1"/>
</dbReference>
<feature type="region of interest" description="Disordered" evidence="5">
    <location>
        <begin position="50"/>
        <end position="81"/>
    </location>
</feature>
<dbReference type="Proteomes" id="UP000694846">
    <property type="component" value="Unplaced"/>
</dbReference>